<sequence length="127" mass="13612">MIANTSKKRMKKNASLFATDILSLEKIITLTREPCVVSNPVFATKAKAPLSGASLIKGFSGEVTCKQDVPPCNRAFLSSPSGWYKSVSSLSLIDSFKSGVDSPESMASLTMQDPSRSTKSQGMERSS</sequence>
<reference evidence="2" key="1">
    <citation type="journal article" date="2021" name="Open Biol.">
        <title>Shared evolutionary footprints suggest mitochondrial oxidative damage underlies multiple complex I losses in fungi.</title>
        <authorList>
            <person name="Schikora-Tamarit M.A."/>
            <person name="Marcet-Houben M."/>
            <person name="Nosek J."/>
            <person name="Gabaldon T."/>
        </authorList>
    </citation>
    <scope>NUCLEOTIDE SEQUENCE</scope>
    <source>
        <strain evidence="2">NCAIM Y.01608</strain>
    </source>
</reference>
<evidence type="ECO:0000313" key="2">
    <source>
        <dbReference type="EMBL" id="KAH3669584.1"/>
    </source>
</evidence>
<organism evidence="2 3">
    <name type="scientific">Ogataea polymorpha</name>
    <dbReference type="NCBI Taxonomy" id="460523"/>
    <lineage>
        <taxon>Eukaryota</taxon>
        <taxon>Fungi</taxon>
        <taxon>Dikarya</taxon>
        <taxon>Ascomycota</taxon>
        <taxon>Saccharomycotina</taxon>
        <taxon>Pichiomycetes</taxon>
        <taxon>Pichiales</taxon>
        <taxon>Pichiaceae</taxon>
        <taxon>Ogataea</taxon>
    </lineage>
</organism>
<feature type="compositionally biased region" description="Polar residues" evidence="1">
    <location>
        <begin position="105"/>
        <end position="127"/>
    </location>
</feature>
<evidence type="ECO:0000313" key="3">
    <source>
        <dbReference type="Proteomes" id="UP000788993"/>
    </source>
</evidence>
<keyword evidence="3" id="KW-1185">Reference proteome</keyword>
<accession>A0A9P8PE31</accession>
<name>A0A9P8PE31_9ASCO</name>
<proteinExistence type="predicted"/>
<reference evidence="2" key="2">
    <citation type="submission" date="2021-01" db="EMBL/GenBank/DDBJ databases">
        <authorList>
            <person name="Schikora-Tamarit M.A."/>
        </authorList>
    </citation>
    <scope>NUCLEOTIDE SEQUENCE</scope>
    <source>
        <strain evidence="2">NCAIM Y.01608</strain>
    </source>
</reference>
<dbReference type="EMBL" id="JAEUBD010000983">
    <property type="protein sequence ID" value="KAH3669584.1"/>
    <property type="molecule type" value="Genomic_DNA"/>
</dbReference>
<gene>
    <name evidence="2" type="ORF">OGATHE_002396</name>
</gene>
<comment type="caution">
    <text evidence="2">The sequence shown here is derived from an EMBL/GenBank/DDBJ whole genome shotgun (WGS) entry which is preliminary data.</text>
</comment>
<dbReference type="AlphaFoldDB" id="A0A9P8PE31"/>
<dbReference type="Proteomes" id="UP000788993">
    <property type="component" value="Unassembled WGS sequence"/>
</dbReference>
<protein>
    <submittedName>
        <fullName evidence="2">Uncharacterized protein</fullName>
    </submittedName>
</protein>
<feature type="region of interest" description="Disordered" evidence="1">
    <location>
        <begin position="98"/>
        <end position="127"/>
    </location>
</feature>
<evidence type="ECO:0000256" key="1">
    <source>
        <dbReference type="SAM" id="MobiDB-lite"/>
    </source>
</evidence>